<evidence type="ECO:0000256" key="1">
    <source>
        <dbReference type="ARBA" id="ARBA00001974"/>
    </source>
</evidence>
<comment type="caution">
    <text evidence="11">The sequence shown here is derived from an EMBL/GenBank/DDBJ whole genome shotgun (WGS) entry which is preliminary data.</text>
</comment>
<gene>
    <name evidence="11" type="ORF">BKG61_08885</name>
</gene>
<dbReference type="Gene3D" id="1.10.540.10">
    <property type="entry name" value="Acyl-CoA dehydrogenase/oxidase, N-terminal domain"/>
    <property type="match status" value="1"/>
</dbReference>
<dbReference type="InterPro" id="IPR037069">
    <property type="entry name" value="AcylCoA_DH/ox_N_sf"/>
</dbReference>
<dbReference type="PANTHER" id="PTHR48083:SF2">
    <property type="entry name" value="MEDIUM-CHAIN SPECIFIC ACYL-COA DEHYDROGENASE, MITOCHONDRIAL"/>
    <property type="match status" value="1"/>
</dbReference>
<dbReference type="GO" id="GO:0003995">
    <property type="term" value="F:acyl-CoA dehydrogenase activity"/>
    <property type="evidence" value="ECO:0007669"/>
    <property type="project" value="TreeGrafter"/>
</dbReference>
<dbReference type="Proteomes" id="UP000179636">
    <property type="component" value="Unassembled WGS sequence"/>
</dbReference>
<protein>
    <submittedName>
        <fullName evidence="11">Acyl-CoA dehydrogenase</fullName>
    </submittedName>
</protein>
<feature type="domain" description="Acyl-CoA dehydrogenase/oxidase C-terminal" evidence="8">
    <location>
        <begin position="256"/>
        <end position="406"/>
    </location>
</feature>
<feature type="domain" description="Acyl-CoA dehydrogenase/oxidase N-terminal" evidence="10">
    <location>
        <begin position="36"/>
        <end position="145"/>
    </location>
</feature>
<evidence type="ECO:0000256" key="3">
    <source>
        <dbReference type="ARBA" id="ARBA00022630"/>
    </source>
</evidence>
<comment type="similarity">
    <text evidence="2 7">Belongs to the acyl-CoA dehydrogenase family.</text>
</comment>
<dbReference type="SUPFAM" id="SSF47203">
    <property type="entry name" value="Acyl-CoA dehydrogenase C-terminal domain-like"/>
    <property type="match status" value="1"/>
</dbReference>
<sequence>MDFALPEHLSTVLADMDEFIETEIKPLEREHMQYFDQRREYARTDWENGGIPARAWEDLLGEMRRRADAAGWLRYGLPARFGGRDGSNLDMAVIREHLAHKGLGLHNDLQDESSIVGNFPQVIMMDRFGTEAQKSEWVEAMLTGKRSMAFGLTEPDHGSDATWLETTAMPDGDGWIINGRKRWNTGVHRATHDLIFARTSGEPGQARGITAFLVPTDSEGFTVPFYWWTFNMPTDHGEVELNNVRVAADAVLGEVDRGLEVGQTFLHENRIRQAASSLGAAQFCIDRAVSYANERKVFGKPLAVNQAVQWPLVELQTEAQMVRLLVRYAATQLDQNHHMEVSDKVSMANYRANRLVCEAADRAMQVHGGIGYSRHEPFEHIYRHHRRYRITEGAEEIQMRRVAQRLFGFGKAKR</sequence>
<dbReference type="InterPro" id="IPR046373">
    <property type="entry name" value="Acyl-CoA_Oxase/DH_mid-dom_sf"/>
</dbReference>
<dbReference type="InterPro" id="IPR009100">
    <property type="entry name" value="AcylCoA_DH/oxidase_NM_dom_sf"/>
</dbReference>
<dbReference type="InterPro" id="IPR013786">
    <property type="entry name" value="AcylCoA_DH/ox_N"/>
</dbReference>
<dbReference type="Gene3D" id="1.20.140.10">
    <property type="entry name" value="Butyryl-CoA Dehydrogenase, subunit A, domain 3"/>
    <property type="match status" value="1"/>
</dbReference>
<evidence type="ECO:0000313" key="11">
    <source>
        <dbReference type="EMBL" id="OHU01611.1"/>
    </source>
</evidence>
<keyword evidence="3 7" id="KW-0285">Flavoprotein</keyword>
<evidence type="ECO:0000259" key="8">
    <source>
        <dbReference type="Pfam" id="PF00441"/>
    </source>
</evidence>
<dbReference type="GO" id="GO:0005737">
    <property type="term" value="C:cytoplasm"/>
    <property type="evidence" value="ECO:0007669"/>
    <property type="project" value="TreeGrafter"/>
</dbReference>
<evidence type="ECO:0000256" key="4">
    <source>
        <dbReference type="ARBA" id="ARBA00022827"/>
    </source>
</evidence>
<evidence type="ECO:0000256" key="6">
    <source>
        <dbReference type="ARBA" id="ARBA00052546"/>
    </source>
</evidence>
<proteinExistence type="inferred from homology"/>
<evidence type="ECO:0000256" key="5">
    <source>
        <dbReference type="ARBA" id="ARBA00023002"/>
    </source>
</evidence>
<dbReference type="GO" id="GO:0033539">
    <property type="term" value="P:fatty acid beta-oxidation using acyl-CoA dehydrogenase"/>
    <property type="evidence" value="ECO:0007669"/>
    <property type="project" value="TreeGrafter"/>
</dbReference>
<comment type="cofactor">
    <cofactor evidence="1 7">
        <name>FAD</name>
        <dbReference type="ChEBI" id="CHEBI:57692"/>
    </cofactor>
</comment>
<dbReference type="InterPro" id="IPR036250">
    <property type="entry name" value="AcylCo_DH-like_C"/>
</dbReference>
<organism evidence="11 12">
    <name type="scientific">Mycobacterium syngnathidarum</name>
    <dbReference type="NCBI Taxonomy" id="1908205"/>
    <lineage>
        <taxon>Bacteria</taxon>
        <taxon>Bacillati</taxon>
        <taxon>Actinomycetota</taxon>
        <taxon>Actinomycetes</taxon>
        <taxon>Mycobacteriales</taxon>
        <taxon>Mycobacteriaceae</taxon>
        <taxon>Mycobacterium</taxon>
    </lineage>
</organism>
<name>A0A1S1K6I0_9MYCO</name>
<dbReference type="RefSeq" id="WP_070184632.1">
    <property type="nucleotide sequence ID" value="NZ_MLHV01000006.1"/>
</dbReference>
<keyword evidence="12" id="KW-1185">Reference proteome</keyword>
<accession>A0A1S1K6I0</accession>
<keyword evidence="5 7" id="KW-0560">Oxidoreductase</keyword>
<dbReference type="InterPro" id="IPR050741">
    <property type="entry name" value="Acyl-CoA_dehydrogenase"/>
</dbReference>
<comment type="catalytic activity">
    <reaction evidence="6">
        <text>a 2,3-saturated acyl-CoA + A = a 2,3-dehydroacyl-CoA + AH2</text>
        <dbReference type="Rhea" id="RHEA:48608"/>
        <dbReference type="ChEBI" id="CHEBI:13193"/>
        <dbReference type="ChEBI" id="CHEBI:17499"/>
        <dbReference type="ChEBI" id="CHEBI:60015"/>
        <dbReference type="ChEBI" id="CHEBI:65111"/>
    </reaction>
</comment>
<dbReference type="OrthoDB" id="8876745at2"/>
<dbReference type="Pfam" id="PF02770">
    <property type="entry name" value="Acyl-CoA_dh_M"/>
    <property type="match status" value="1"/>
</dbReference>
<evidence type="ECO:0000256" key="7">
    <source>
        <dbReference type="RuleBase" id="RU362125"/>
    </source>
</evidence>
<evidence type="ECO:0000313" key="12">
    <source>
        <dbReference type="Proteomes" id="UP000179636"/>
    </source>
</evidence>
<keyword evidence="4 7" id="KW-0274">FAD</keyword>
<dbReference type="InterPro" id="IPR006091">
    <property type="entry name" value="Acyl-CoA_Oxase/DH_mid-dom"/>
</dbReference>
<dbReference type="AlphaFoldDB" id="A0A1S1K6I0"/>
<reference evidence="11 12" key="1">
    <citation type="submission" date="2016-10" db="EMBL/GenBank/DDBJ databases">
        <title>Evaluation of Human, Animal and Environmental Mycobacterium chelonae Isolates by Core Genome Phylogenomic Analysis, Targeted Gene Comparison, and Anti-microbial Susceptibility Patterns: A Tale of Mistaken Identities.</title>
        <authorList>
            <person name="Fogelson S.B."/>
            <person name="Camus A.C."/>
            <person name="Lorenz W."/>
            <person name="Vasireddy R."/>
            <person name="Vasireddy S."/>
            <person name="Smith T."/>
            <person name="Brown-Elliott B.A."/>
            <person name="Wallace R.J.Jr."/>
            <person name="Hasan N.A."/>
            <person name="Reischl U."/>
            <person name="Sanchez S."/>
        </authorList>
    </citation>
    <scope>NUCLEOTIDE SEQUENCE [LARGE SCALE GENOMIC DNA]</scope>
    <source>
        <strain evidence="11 12">24999</strain>
    </source>
</reference>
<evidence type="ECO:0000259" key="10">
    <source>
        <dbReference type="Pfam" id="PF02771"/>
    </source>
</evidence>
<dbReference type="GO" id="GO:0050660">
    <property type="term" value="F:flavin adenine dinucleotide binding"/>
    <property type="evidence" value="ECO:0007669"/>
    <property type="project" value="InterPro"/>
</dbReference>
<dbReference type="SUPFAM" id="SSF56645">
    <property type="entry name" value="Acyl-CoA dehydrogenase NM domain-like"/>
    <property type="match status" value="1"/>
</dbReference>
<dbReference type="InterPro" id="IPR009075">
    <property type="entry name" value="AcylCo_DH/oxidase_C"/>
</dbReference>
<dbReference type="Gene3D" id="2.40.110.10">
    <property type="entry name" value="Butyryl-CoA Dehydrogenase, subunit A, domain 2"/>
    <property type="match status" value="1"/>
</dbReference>
<evidence type="ECO:0000259" key="9">
    <source>
        <dbReference type="Pfam" id="PF02770"/>
    </source>
</evidence>
<dbReference type="STRING" id="1908205.BKG60_05935"/>
<dbReference type="CDD" id="cd00567">
    <property type="entry name" value="ACAD"/>
    <property type="match status" value="1"/>
</dbReference>
<dbReference type="PANTHER" id="PTHR48083">
    <property type="entry name" value="MEDIUM-CHAIN SPECIFIC ACYL-COA DEHYDROGENASE, MITOCHONDRIAL-RELATED"/>
    <property type="match status" value="1"/>
</dbReference>
<feature type="domain" description="Acyl-CoA oxidase/dehydrogenase middle" evidence="9">
    <location>
        <begin position="149"/>
        <end position="244"/>
    </location>
</feature>
<dbReference type="FunFam" id="2.40.110.10:FF:000002">
    <property type="entry name" value="Acyl-CoA dehydrogenase fadE12"/>
    <property type="match status" value="1"/>
</dbReference>
<dbReference type="Pfam" id="PF02771">
    <property type="entry name" value="Acyl-CoA_dh_N"/>
    <property type="match status" value="1"/>
</dbReference>
<evidence type="ECO:0000256" key="2">
    <source>
        <dbReference type="ARBA" id="ARBA00009347"/>
    </source>
</evidence>
<dbReference type="FunFam" id="1.20.140.10:FF:000037">
    <property type="entry name" value="Similar to acyl-CoA dehydrogenase"/>
    <property type="match status" value="1"/>
</dbReference>
<dbReference type="EMBL" id="MLHV01000006">
    <property type="protein sequence ID" value="OHU01611.1"/>
    <property type="molecule type" value="Genomic_DNA"/>
</dbReference>
<dbReference type="Pfam" id="PF00441">
    <property type="entry name" value="Acyl-CoA_dh_1"/>
    <property type="match status" value="1"/>
</dbReference>